<evidence type="ECO:0000313" key="1">
    <source>
        <dbReference type="EMBL" id="KAJ7218433.1"/>
    </source>
</evidence>
<organism evidence="1 2">
    <name type="scientific">Mycena pura</name>
    <dbReference type="NCBI Taxonomy" id="153505"/>
    <lineage>
        <taxon>Eukaryota</taxon>
        <taxon>Fungi</taxon>
        <taxon>Dikarya</taxon>
        <taxon>Basidiomycota</taxon>
        <taxon>Agaricomycotina</taxon>
        <taxon>Agaricomycetes</taxon>
        <taxon>Agaricomycetidae</taxon>
        <taxon>Agaricales</taxon>
        <taxon>Marasmiineae</taxon>
        <taxon>Mycenaceae</taxon>
        <taxon>Mycena</taxon>
    </lineage>
</organism>
<dbReference type="Pfam" id="PF17784">
    <property type="entry name" value="Sulfotransfer_4"/>
    <property type="match status" value="1"/>
</dbReference>
<gene>
    <name evidence="1" type="ORF">GGX14DRAFT_560770</name>
</gene>
<accession>A0AAD6YGC2</accession>
<evidence type="ECO:0000313" key="2">
    <source>
        <dbReference type="Proteomes" id="UP001219525"/>
    </source>
</evidence>
<evidence type="ECO:0008006" key="3">
    <source>
        <dbReference type="Google" id="ProtNLM"/>
    </source>
</evidence>
<dbReference type="AlphaFoldDB" id="A0AAD6YGC2"/>
<dbReference type="InterPro" id="IPR027417">
    <property type="entry name" value="P-loop_NTPase"/>
</dbReference>
<keyword evidence="2" id="KW-1185">Reference proteome</keyword>
<dbReference type="InterPro" id="IPR040632">
    <property type="entry name" value="Sulfotransfer_4"/>
</dbReference>
<name>A0AAD6YGC2_9AGAR</name>
<sequence>MEVLGCHETNHGFKVMAREMWTEAINKGRLYGRAETSYLAMGTAVADVPHILFAEELVAAYSEAKVVLIIRDPDSIVCYEI</sequence>
<dbReference type="Proteomes" id="UP001219525">
    <property type="component" value="Unassembled WGS sequence"/>
</dbReference>
<reference evidence="1" key="1">
    <citation type="submission" date="2023-03" db="EMBL/GenBank/DDBJ databases">
        <title>Massive genome expansion in bonnet fungi (Mycena s.s.) driven by repeated elements and novel gene families across ecological guilds.</title>
        <authorList>
            <consortium name="Lawrence Berkeley National Laboratory"/>
            <person name="Harder C.B."/>
            <person name="Miyauchi S."/>
            <person name="Viragh M."/>
            <person name="Kuo A."/>
            <person name="Thoen E."/>
            <person name="Andreopoulos B."/>
            <person name="Lu D."/>
            <person name="Skrede I."/>
            <person name="Drula E."/>
            <person name="Henrissat B."/>
            <person name="Morin E."/>
            <person name="Kohler A."/>
            <person name="Barry K."/>
            <person name="LaButti K."/>
            <person name="Morin E."/>
            <person name="Salamov A."/>
            <person name="Lipzen A."/>
            <person name="Mereny Z."/>
            <person name="Hegedus B."/>
            <person name="Baldrian P."/>
            <person name="Stursova M."/>
            <person name="Weitz H."/>
            <person name="Taylor A."/>
            <person name="Grigoriev I.V."/>
            <person name="Nagy L.G."/>
            <person name="Martin F."/>
            <person name="Kauserud H."/>
        </authorList>
    </citation>
    <scope>NUCLEOTIDE SEQUENCE</scope>
    <source>
        <strain evidence="1">9144</strain>
    </source>
</reference>
<dbReference type="EMBL" id="JARJCW010000012">
    <property type="protein sequence ID" value="KAJ7218433.1"/>
    <property type="molecule type" value="Genomic_DNA"/>
</dbReference>
<comment type="caution">
    <text evidence="1">The sequence shown here is derived from an EMBL/GenBank/DDBJ whole genome shotgun (WGS) entry which is preliminary data.</text>
</comment>
<protein>
    <recommendedName>
        <fullName evidence="3">Sulfotransferase</fullName>
    </recommendedName>
</protein>
<proteinExistence type="predicted"/>
<dbReference type="Gene3D" id="3.40.50.300">
    <property type="entry name" value="P-loop containing nucleotide triphosphate hydrolases"/>
    <property type="match status" value="1"/>
</dbReference>